<feature type="region of interest" description="Disordered" evidence="1">
    <location>
        <begin position="108"/>
        <end position="131"/>
    </location>
</feature>
<evidence type="ECO:0000313" key="3">
    <source>
        <dbReference type="Proteomes" id="UP000199544"/>
    </source>
</evidence>
<dbReference type="STRING" id="459525.SAMN04488137_4701"/>
<evidence type="ECO:0000256" key="1">
    <source>
        <dbReference type="SAM" id="MobiDB-lite"/>
    </source>
</evidence>
<accession>A0A1H0BYX7</accession>
<dbReference type="InterPro" id="IPR010365">
    <property type="entry name" value="DUF961"/>
</dbReference>
<evidence type="ECO:0008006" key="4">
    <source>
        <dbReference type="Google" id="ProtNLM"/>
    </source>
</evidence>
<dbReference type="Pfam" id="PF06125">
    <property type="entry name" value="DUF961"/>
    <property type="match status" value="1"/>
</dbReference>
<evidence type="ECO:0000313" key="2">
    <source>
        <dbReference type="EMBL" id="SDN50839.1"/>
    </source>
</evidence>
<dbReference type="AlphaFoldDB" id="A0A1H0BYX7"/>
<name>A0A1H0BYX7_9BACL</name>
<dbReference type="RefSeq" id="WP_090238998.1">
    <property type="nucleotide sequence ID" value="NZ_FNHW01000006.1"/>
</dbReference>
<dbReference type="Gene3D" id="2.40.50.390">
    <property type="entry name" value="Conjugative transposon protein, DUF961"/>
    <property type="match status" value="1"/>
</dbReference>
<reference evidence="3" key="1">
    <citation type="submission" date="2016-10" db="EMBL/GenBank/DDBJ databases">
        <authorList>
            <person name="Varghese N."/>
            <person name="Submissions S."/>
        </authorList>
    </citation>
    <scope>NUCLEOTIDE SEQUENCE [LARGE SCALE GENOMIC DNA]</scope>
    <source>
        <strain evidence="3">CGMCC 1.6854</strain>
    </source>
</reference>
<sequence length="131" mass="14518">MELKYIVPDKEKTFGAMNFLGYNRDRFQYDRVNNRRTDILEARVYNLGSSGQGGQIEVTIPGDVELKELDFNEPVELVNPMITSSAQANGNFATVRWTVTADDIVPLKSRSANTGSNSASKTLNPSGDDKK</sequence>
<dbReference type="InterPro" id="IPR038620">
    <property type="entry name" value="YdcP-like_sf"/>
</dbReference>
<organism evidence="2 3">
    <name type="scientific">Fictibacillus solisalsi</name>
    <dbReference type="NCBI Taxonomy" id="459525"/>
    <lineage>
        <taxon>Bacteria</taxon>
        <taxon>Bacillati</taxon>
        <taxon>Bacillota</taxon>
        <taxon>Bacilli</taxon>
        <taxon>Bacillales</taxon>
        <taxon>Fictibacillaceae</taxon>
        <taxon>Fictibacillus</taxon>
    </lineage>
</organism>
<proteinExistence type="predicted"/>
<dbReference type="OrthoDB" id="2308521at2"/>
<keyword evidence="3" id="KW-1185">Reference proteome</keyword>
<dbReference type="Proteomes" id="UP000199544">
    <property type="component" value="Unassembled WGS sequence"/>
</dbReference>
<protein>
    <recommendedName>
        <fullName evidence="4">DUF961 domain-containing protein</fullName>
    </recommendedName>
</protein>
<dbReference type="EMBL" id="FNHW01000006">
    <property type="protein sequence ID" value="SDN50839.1"/>
    <property type="molecule type" value="Genomic_DNA"/>
</dbReference>
<gene>
    <name evidence="2" type="ORF">SAMN04488137_4701</name>
</gene>
<feature type="compositionally biased region" description="Polar residues" evidence="1">
    <location>
        <begin position="110"/>
        <end position="125"/>
    </location>
</feature>